<sequence length="125" mass="14174">MLERLVYRSTASREMDPRPLFDLLTQAQERNARLGITGHLLYLRGQFTQCVEGPTDSLDALWQSLLRDPRHHSIELLVRRPAEARRFPEWSMAFSTDSTMFVHGLKGFFPVDGSGNSPLVGLCSV</sequence>
<feature type="domain" description="BLUF" evidence="1">
    <location>
        <begin position="2"/>
        <end position="93"/>
    </location>
</feature>
<dbReference type="InterPro" id="IPR007024">
    <property type="entry name" value="BLUF_domain"/>
</dbReference>
<protein>
    <submittedName>
        <fullName evidence="2">BLUF domain-containing protein</fullName>
    </submittedName>
</protein>
<name>A0ABS5E188_9BURK</name>
<evidence type="ECO:0000259" key="1">
    <source>
        <dbReference type="PROSITE" id="PS50925"/>
    </source>
</evidence>
<dbReference type="EMBL" id="JAGQDG010000007">
    <property type="protein sequence ID" value="MBQ0937143.1"/>
    <property type="molecule type" value="Genomic_DNA"/>
</dbReference>
<keyword evidence="3" id="KW-1185">Reference proteome</keyword>
<reference evidence="2 3" key="1">
    <citation type="submission" date="2021-04" db="EMBL/GenBank/DDBJ databases">
        <title>The genome sequence of type strain Ideonella paludis KCTC 32238.</title>
        <authorList>
            <person name="Liu Y."/>
        </authorList>
    </citation>
    <scope>NUCLEOTIDE SEQUENCE [LARGE SCALE GENOMIC DNA]</scope>
    <source>
        <strain evidence="2 3">KCTC 32238</strain>
    </source>
</reference>
<accession>A0ABS5E188</accession>
<dbReference type="PROSITE" id="PS50925">
    <property type="entry name" value="BLUF"/>
    <property type="match status" value="1"/>
</dbReference>
<dbReference type="SUPFAM" id="SSF54975">
    <property type="entry name" value="Acylphosphatase/BLUF domain-like"/>
    <property type="match status" value="1"/>
</dbReference>
<dbReference type="RefSeq" id="WP_210810593.1">
    <property type="nucleotide sequence ID" value="NZ_JAGQDG010000007.1"/>
</dbReference>
<evidence type="ECO:0000313" key="2">
    <source>
        <dbReference type="EMBL" id="MBQ0937143.1"/>
    </source>
</evidence>
<dbReference type="SMART" id="SM01034">
    <property type="entry name" value="BLUF"/>
    <property type="match status" value="1"/>
</dbReference>
<dbReference type="Pfam" id="PF04940">
    <property type="entry name" value="BLUF"/>
    <property type="match status" value="1"/>
</dbReference>
<gene>
    <name evidence="2" type="ORF">KAK11_17590</name>
</gene>
<evidence type="ECO:0000313" key="3">
    <source>
        <dbReference type="Proteomes" id="UP000672097"/>
    </source>
</evidence>
<dbReference type="InterPro" id="IPR036046">
    <property type="entry name" value="Acylphosphatase-like_dom_sf"/>
</dbReference>
<dbReference type="Gene3D" id="3.30.70.100">
    <property type="match status" value="1"/>
</dbReference>
<dbReference type="Proteomes" id="UP000672097">
    <property type="component" value="Unassembled WGS sequence"/>
</dbReference>
<organism evidence="2 3">
    <name type="scientific">Ideonella paludis</name>
    <dbReference type="NCBI Taxonomy" id="1233411"/>
    <lineage>
        <taxon>Bacteria</taxon>
        <taxon>Pseudomonadati</taxon>
        <taxon>Pseudomonadota</taxon>
        <taxon>Betaproteobacteria</taxon>
        <taxon>Burkholderiales</taxon>
        <taxon>Sphaerotilaceae</taxon>
        <taxon>Ideonella</taxon>
    </lineage>
</organism>
<proteinExistence type="predicted"/>
<comment type="caution">
    <text evidence="2">The sequence shown here is derived from an EMBL/GenBank/DDBJ whole genome shotgun (WGS) entry which is preliminary data.</text>
</comment>